<sequence>QEYEVSFSPPSPFSVNLSEECDNEIYNNKEFEQEEFSLEYLNEILNNNDTNFENFKKNKRNNHEKIEKEEIIDYLETTELTPCVVIDFVKVDRDAIKEVDGVLS</sequence>
<dbReference type="AlphaFoldDB" id="A0A9N9IG30"/>
<evidence type="ECO:0000313" key="2">
    <source>
        <dbReference type="Proteomes" id="UP000789570"/>
    </source>
</evidence>
<proteinExistence type="predicted"/>
<reference evidence="1" key="1">
    <citation type="submission" date="2021-06" db="EMBL/GenBank/DDBJ databases">
        <authorList>
            <person name="Kallberg Y."/>
            <person name="Tangrot J."/>
            <person name="Rosling A."/>
        </authorList>
    </citation>
    <scope>NUCLEOTIDE SEQUENCE</scope>
    <source>
        <strain evidence="1">UK204</strain>
    </source>
</reference>
<organism evidence="1 2">
    <name type="scientific">Funneliformis caledonium</name>
    <dbReference type="NCBI Taxonomy" id="1117310"/>
    <lineage>
        <taxon>Eukaryota</taxon>
        <taxon>Fungi</taxon>
        <taxon>Fungi incertae sedis</taxon>
        <taxon>Mucoromycota</taxon>
        <taxon>Glomeromycotina</taxon>
        <taxon>Glomeromycetes</taxon>
        <taxon>Glomerales</taxon>
        <taxon>Glomeraceae</taxon>
        <taxon>Funneliformis</taxon>
    </lineage>
</organism>
<evidence type="ECO:0000313" key="1">
    <source>
        <dbReference type="EMBL" id="CAG8733417.1"/>
    </source>
</evidence>
<accession>A0A9N9IG30</accession>
<feature type="non-terminal residue" evidence="1">
    <location>
        <position position="104"/>
    </location>
</feature>
<dbReference type="EMBL" id="CAJVPQ010012852">
    <property type="protein sequence ID" value="CAG8733417.1"/>
    <property type="molecule type" value="Genomic_DNA"/>
</dbReference>
<dbReference type="Proteomes" id="UP000789570">
    <property type="component" value="Unassembled WGS sequence"/>
</dbReference>
<protein>
    <submittedName>
        <fullName evidence="1">2754_t:CDS:1</fullName>
    </submittedName>
</protein>
<feature type="non-terminal residue" evidence="1">
    <location>
        <position position="1"/>
    </location>
</feature>
<dbReference type="OrthoDB" id="2432483at2759"/>
<name>A0A9N9IG30_9GLOM</name>
<gene>
    <name evidence="1" type="ORF">FCALED_LOCUS15136</name>
</gene>
<keyword evidence="2" id="KW-1185">Reference proteome</keyword>
<comment type="caution">
    <text evidence="1">The sequence shown here is derived from an EMBL/GenBank/DDBJ whole genome shotgun (WGS) entry which is preliminary data.</text>
</comment>